<dbReference type="OrthoDB" id="6388102at2"/>
<dbReference type="SUPFAM" id="SSF55961">
    <property type="entry name" value="Bet v1-like"/>
    <property type="match status" value="1"/>
</dbReference>
<evidence type="ECO:0000313" key="1">
    <source>
        <dbReference type="EMBL" id="TFB46530.1"/>
    </source>
</evidence>
<proteinExistence type="predicted"/>
<dbReference type="EMBL" id="SOEZ01000079">
    <property type="protein sequence ID" value="TFB46530.1"/>
    <property type="molecule type" value="Genomic_DNA"/>
</dbReference>
<protein>
    <recommendedName>
        <fullName evidence="3">SRPBCC domain-containing protein</fullName>
    </recommendedName>
</protein>
<reference evidence="1 2" key="1">
    <citation type="submission" date="2019-03" db="EMBL/GenBank/DDBJ databases">
        <title>Genomics of glacier-inhabiting Cryobacterium strains.</title>
        <authorList>
            <person name="Liu Q."/>
            <person name="Xin Y.-H."/>
        </authorList>
    </citation>
    <scope>NUCLEOTIDE SEQUENCE [LARGE SCALE GENOMIC DNA]</scope>
    <source>
        <strain evidence="1 2">Sr47</strain>
    </source>
</reference>
<dbReference type="Proteomes" id="UP000297866">
    <property type="component" value="Unassembled WGS sequence"/>
</dbReference>
<organism evidence="1 2">
    <name type="scientific">Cryobacterium tagatosivorans</name>
    <dbReference type="NCBI Taxonomy" id="1259199"/>
    <lineage>
        <taxon>Bacteria</taxon>
        <taxon>Bacillati</taxon>
        <taxon>Actinomycetota</taxon>
        <taxon>Actinomycetes</taxon>
        <taxon>Micrococcales</taxon>
        <taxon>Microbacteriaceae</taxon>
        <taxon>Cryobacterium</taxon>
    </lineage>
</organism>
<evidence type="ECO:0000313" key="2">
    <source>
        <dbReference type="Proteomes" id="UP000297866"/>
    </source>
</evidence>
<dbReference type="InterPro" id="IPR023393">
    <property type="entry name" value="START-like_dom_sf"/>
</dbReference>
<evidence type="ECO:0008006" key="3">
    <source>
        <dbReference type="Google" id="ProtNLM"/>
    </source>
</evidence>
<gene>
    <name evidence="1" type="ORF">E3O23_17255</name>
</gene>
<dbReference type="RefSeq" id="WP_134493198.1">
    <property type="nucleotide sequence ID" value="NZ_SOEZ01000079.1"/>
</dbReference>
<accession>A0A4R8UBY2</accession>
<sequence>MEKLHFTVQIDAPAHTVWTTMFDDATYRQWTSAFNEGGSYYEGSWDLGSEIRFFGPDEDGELGGMITKVVENRPDELMTLEYLAEIVKGVEYRGDQARFVGGRESYSFSESDGVTTLAVALDSEEEFTDMFTEMWPRALARLKALAEA</sequence>
<keyword evidence="2" id="KW-1185">Reference proteome</keyword>
<dbReference type="Gene3D" id="3.30.530.20">
    <property type="match status" value="1"/>
</dbReference>
<name>A0A4R8UBY2_9MICO</name>
<dbReference type="AlphaFoldDB" id="A0A4R8UBY2"/>
<comment type="caution">
    <text evidence="1">The sequence shown here is derived from an EMBL/GenBank/DDBJ whole genome shotgun (WGS) entry which is preliminary data.</text>
</comment>